<dbReference type="Proteomes" id="UP001595868">
    <property type="component" value="Unassembled WGS sequence"/>
</dbReference>
<feature type="transmembrane region" description="Helical" evidence="1">
    <location>
        <begin position="143"/>
        <end position="163"/>
    </location>
</feature>
<keyword evidence="3" id="KW-1185">Reference proteome</keyword>
<evidence type="ECO:0000256" key="1">
    <source>
        <dbReference type="SAM" id="Phobius"/>
    </source>
</evidence>
<accession>A0ABV8KIL4</accession>
<evidence type="ECO:0000313" key="2">
    <source>
        <dbReference type="EMBL" id="MFC4105938.1"/>
    </source>
</evidence>
<evidence type="ECO:0008006" key="4">
    <source>
        <dbReference type="Google" id="ProtNLM"/>
    </source>
</evidence>
<gene>
    <name evidence="2" type="ORF">ACFOX0_08305</name>
</gene>
<keyword evidence="1" id="KW-0812">Transmembrane</keyword>
<name>A0ABV8KIL4_9ACTN</name>
<sequence length="181" mass="17992">MSTQSRTTRGVAGLGLAAVVGLGGALLGPVPARASDVFVQVNPSTVQAGFLAGIRASCVDNSKPATVESTAFGRVTAQPQDGVLTAAALVPEDTKPGTYRVKLSCPDGKSAATNLVVVAAGRPTRGPATGFGGTAGQGPPGGWLVTGGIAATVAGLLLALVALRRRPQPVAVRAPRRGYGR</sequence>
<dbReference type="RefSeq" id="WP_377543273.1">
    <property type="nucleotide sequence ID" value="NZ_JBHSBN010000004.1"/>
</dbReference>
<reference evidence="3" key="1">
    <citation type="journal article" date="2019" name="Int. J. Syst. Evol. Microbiol.">
        <title>The Global Catalogue of Microorganisms (GCM) 10K type strain sequencing project: providing services to taxonomists for standard genome sequencing and annotation.</title>
        <authorList>
            <consortium name="The Broad Institute Genomics Platform"/>
            <consortium name="The Broad Institute Genome Sequencing Center for Infectious Disease"/>
            <person name="Wu L."/>
            <person name="Ma J."/>
        </authorList>
    </citation>
    <scope>NUCLEOTIDE SEQUENCE [LARGE SCALE GENOMIC DNA]</scope>
    <source>
        <strain evidence="3">2902at01</strain>
    </source>
</reference>
<protein>
    <recommendedName>
        <fullName evidence="4">CopC domain-containing protein</fullName>
    </recommendedName>
</protein>
<organism evidence="2 3">
    <name type="scientific">Micromonospora zhanjiangensis</name>
    <dbReference type="NCBI Taxonomy" id="1522057"/>
    <lineage>
        <taxon>Bacteria</taxon>
        <taxon>Bacillati</taxon>
        <taxon>Actinomycetota</taxon>
        <taxon>Actinomycetes</taxon>
        <taxon>Micromonosporales</taxon>
        <taxon>Micromonosporaceae</taxon>
        <taxon>Micromonospora</taxon>
    </lineage>
</organism>
<keyword evidence="1" id="KW-0472">Membrane</keyword>
<dbReference type="EMBL" id="JBHSBN010000004">
    <property type="protein sequence ID" value="MFC4105938.1"/>
    <property type="molecule type" value="Genomic_DNA"/>
</dbReference>
<keyword evidence="1" id="KW-1133">Transmembrane helix</keyword>
<proteinExistence type="predicted"/>
<evidence type="ECO:0000313" key="3">
    <source>
        <dbReference type="Proteomes" id="UP001595868"/>
    </source>
</evidence>
<comment type="caution">
    <text evidence="2">The sequence shown here is derived from an EMBL/GenBank/DDBJ whole genome shotgun (WGS) entry which is preliminary data.</text>
</comment>